<feature type="transmembrane region" description="Helical" evidence="1">
    <location>
        <begin position="96"/>
        <end position="117"/>
    </location>
</feature>
<feature type="transmembrane region" description="Helical" evidence="1">
    <location>
        <begin position="344"/>
        <end position="365"/>
    </location>
</feature>
<evidence type="ECO:0000313" key="2">
    <source>
        <dbReference type="EMBL" id="KSU84340.1"/>
    </source>
</evidence>
<reference evidence="2 3" key="1">
    <citation type="journal article" date="2014" name="Antonie Van Leeuwenhoek">
        <title>Fictibacillus enclensis sp. nov., isolated from marine sediment.</title>
        <authorList>
            <person name="Dastager S.G."/>
            <person name="Mawlankar R."/>
            <person name="Srinivasan K."/>
            <person name="Tang S.K."/>
            <person name="Lee J.C."/>
            <person name="Ramana V.V."/>
            <person name="Shouche Y.S."/>
        </authorList>
    </citation>
    <scope>NUCLEOTIDE SEQUENCE [LARGE SCALE GENOMIC DNA]</scope>
    <source>
        <strain evidence="2 3">NIO-1003</strain>
    </source>
</reference>
<feature type="transmembrane region" description="Helical" evidence="1">
    <location>
        <begin position="174"/>
        <end position="203"/>
    </location>
</feature>
<feature type="transmembrane region" description="Helical" evidence="1">
    <location>
        <begin position="129"/>
        <end position="162"/>
    </location>
</feature>
<feature type="transmembrane region" description="Helical" evidence="1">
    <location>
        <begin position="215"/>
        <end position="239"/>
    </location>
</feature>
<feature type="transmembrane region" description="Helical" evidence="1">
    <location>
        <begin position="12"/>
        <end position="31"/>
    </location>
</feature>
<keyword evidence="1" id="KW-0472">Membrane</keyword>
<comment type="caution">
    <text evidence="2">The sequence shown here is derived from an EMBL/GenBank/DDBJ whole genome shotgun (WGS) entry which is preliminary data.</text>
</comment>
<organism evidence="2 3">
    <name type="scientific">Fictibacillus enclensis</name>
    <dbReference type="NCBI Taxonomy" id="1017270"/>
    <lineage>
        <taxon>Bacteria</taxon>
        <taxon>Bacillati</taxon>
        <taxon>Bacillota</taxon>
        <taxon>Bacilli</taxon>
        <taxon>Bacillales</taxon>
        <taxon>Fictibacillaceae</taxon>
        <taxon>Fictibacillus</taxon>
    </lineage>
</organism>
<proteinExistence type="predicted"/>
<keyword evidence="3" id="KW-1185">Reference proteome</keyword>
<accession>A0A0V8JBM0</accession>
<keyword evidence="1" id="KW-0812">Transmembrane</keyword>
<dbReference type="InterPro" id="IPR046107">
    <property type="entry name" value="DUF6044"/>
</dbReference>
<feature type="transmembrane region" description="Helical" evidence="1">
    <location>
        <begin position="305"/>
        <end position="324"/>
    </location>
</feature>
<gene>
    <name evidence="2" type="ORF">AS030_01905</name>
</gene>
<dbReference type="Pfam" id="PF19510">
    <property type="entry name" value="DUF6044"/>
    <property type="match status" value="1"/>
</dbReference>
<keyword evidence="1" id="KW-1133">Transmembrane helix</keyword>
<dbReference type="OrthoDB" id="2349131at2"/>
<sequence>MFRWNQLKETQYLTAAVIVLLIYLSPLFILGENAHIRVHDNMDSNITWYKELKESGQLLGPLNAVIPQVINGVPRDAFDSEFSGIVWLHTLFPSMLAYAFSQAITRVIAFIGMYLLLRKHFIKEEGLAVLRVGASLAFALTPFWPSGMLSTLGMPLALWAFLNIRNRTSGSKEWLVLFCLPFYSSFVLGFVFFLAFMALLWMIDVYRSRQWNGRFLLSIIFMAGMYLLTEYRLVFSLLLPQPPTNRNEFDESVLDGPSSMKLMLKNFLLGHTHVMTIHTYFILPLLIMVLWNLIKENKWRNEKTFVYLMILNVLLSVWYGFWFYKGWEPIKAHISLLRTFNFSRFHFLHPLLWYLLFAIGLRIFWKGGGKGKKAAVVFLILQLTLLFTLNEEVRYRIAGYPSFKEFYSVQLFKKIDTYIGKSKSSYRVASLGLHPAIAQYNGFYTVDTYNNFYPLSYKHRFRSIIAKELDKSPKLKSYFDHWGGRCYLYSAELGEHYDYEKTSTKQIHQLQLNIQAFKKLGGRYIFSAVPVKNAKQDHLVLKKVFTDPHSVWKIYLYQTR</sequence>
<feature type="transmembrane region" description="Helical" evidence="1">
    <location>
        <begin position="268"/>
        <end position="293"/>
    </location>
</feature>
<name>A0A0V8JBM0_9BACL</name>
<evidence type="ECO:0000256" key="1">
    <source>
        <dbReference type="SAM" id="Phobius"/>
    </source>
</evidence>
<dbReference type="RefSeq" id="WP_061967775.1">
    <property type="nucleotide sequence ID" value="NZ_FMAV01000001.1"/>
</dbReference>
<dbReference type="EMBL" id="LNQN01000001">
    <property type="protein sequence ID" value="KSU84340.1"/>
    <property type="molecule type" value="Genomic_DNA"/>
</dbReference>
<evidence type="ECO:0008006" key="4">
    <source>
        <dbReference type="Google" id="ProtNLM"/>
    </source>
</evidence>
<protein>
    <recommendedName>
        <fullName evidence="4">YkoS</fullName>
    </recommendedName>
</protein>
<dbReference type="Proteomes" id="UP000054099">
    <property type="component" value="Unassembled WGS sequence"/>
</dbReference>
<dbReference type="AlphaFoldDB" id="A0A0V8JBM0"/>
<evidence type="ECO:0000313" key="3">
    <source>
        <dbReference type="Proteomes" id="UP000054099"/>
    </source>
</evidence>